<protein>
    <recommendedName>
        <fullName evidence="4">Glycosyltransferase RgtA/B/C/D-like domain-containing protein</fullName>
    </recommendedName>
</protein>
<evidence type="ECO:0000313" key="2">
    <source>
        <dbReference type="EMBL" id="KKQ89542.1"/>
    </source>
</evidence>
<feature type="transmembrane region" description="Helical" evidence="1">
    <location>
        <begin position="7"/>
        <end position="25"/>
    </location>
</feature>
<sequence>MSRIITVFCLIWFLTGIYFFGSVGLQNSGDSPQYSLAKSIVESRSLYIDDSIDLSWPDVAKFGDHFISGRSPGESFLIIPFFWISTKLKHLTVSPYNGHHPGINETSALEAASAIGVSLFGALSAYFVFLISRNILNSSLFSSFMASVSFALGSLIWKYSSSFFRHPPNVFFILLSTYYFLKIIQKKNSLKNLTCLGIGLGGSILTDPTSIVFVSIASATTILILFSSSKPSRLSYAFYLVMLISLINLPQLVYNQKLFGGYLKSGWENQVKNTWLVDKNLTFSSPFLPSLYTNLFSPNQPIKPKSLSTHPGFSNQIKFEQGYKYALTYPYKGIFFQSPFLFLIFFSIIKHKKIFTFSVTLALLSILFSIKYLVYYSPNSYDTRFFIPAVAILSPLLSSSLDYIFSLKRKLIRLWLILFSFTLILVSWIVNFISTVENFAPHITGEKRMVFSTTLFSDFPINNLFVQFFPNIYNYKVLLVYILISLVFLIAYILFDTKKNLSTSD</sequence>
<dbReference type="Proteomes" id="UP000033841">
    <property type="component" value="Unassembled WGS sequence"/>
</dbReference>
<gene>
    <name evidence="2" type="ORF">UT14_C0055G0004</name>
</gene>
<feature type="transmembrane region" description="Helical" evidence="1">
    <location>
        <begin position="412"/>
        <end position="433"/>
    </location>
</feature>
<dbReference type="EMBL" id="LBVR01000055">
    <property type="protein sequence ID" value="KKQ89542.1"/>
    <property type="molecule type" value="Genomic_DNA"/>
</dbReference>
<keyword evidence="1" id="KW-0812">Transmembrane</keyword>
<evidence type="ECO:0000256" key="1">
    <source>
        <dbReference type="SAM" id="Phobius"/>
    </source>
</evidence>
<evidence type="ECO:0000313" key="3">
    <source>
        <dbReference type="Proteomes" id="UP000033841"/>
    </source>
</evidence>
<name>A0A0G0LEQ8_9BACT</name>
<feature type="transmembrane region" description="Helical" evidence="1">
    <location>
        <begin position="329"/>
        <end position="349"/>
    </location>
</feature>
<feature type="transmembrane region" description="Helical" evidence="1">
    <location>
        <begin position="385"/>
        <end position="405"/>
    </location>
</feature>
<feature type="transmembrane region" description="Helical" evidence="1">
    <location>
        <begin position="211"/>
        <end position="229"/>
    </location>
</feature>
<proteinExistence type="predicted"/>
<feature type="transmembrane region" description="Helical" evidence="1">
    <location>
        <begin position="472"/>
        <end position="495"/>
    </location>
</feature>
<dbReference type="AlphaFoldDB" id="A0A0G0LEQ8"/>
<reference evidence="2 3" key="1">
    <citation type="journal article" date="2015" name="Nature">
        <title>rRNA introns, odd ribosomes, and small enigmatic genomes across a large radiation of phyla.</title>
        <authorList>
            <person name="Brown C.T."/>
            <person name="Hug L.A."/>
            <person name="Thomas B.C."/>
            <person name="Sharon I."/>
            <person name="Castelle C.J."/>
            <person name="Singh A."/>
            <person name="Wilkins M.J."/>
            <person name="Williams K.H."/>
            <person name="Banfield J.F."/>
        </authorList>
    </citation>
    <scope>NUCLEOTIDE SEQUENCE [LARGE SCALE GENOMIC DNA]</scope>
</reference>
<evidence type="ECO:0008006" key="4">
    <source>
        <dbReference type="Google" id="ProtNLM"/>
    </source>
</evidence>
<feature type="transmembrane region" description="Helical" evidence="1">
    <location>
        <begin position="354"/>
        <end position="373"/>
    </location>
</feature>
<feature type="transmembrane region" description="Helical" evidence="1">
    <location>
        <begin position="111"/>
        <end position="131"/>
    </location>
</feature>
<comment type="caution">
    <text evidence="2">The sequence shown here is derived from an EMBL/GenBank/DDBJ whole genome shotgun (WGS) entry which is preliminary data.</text>
</comment>
<organism evidence="2 3">
    <name type="scientific">Candidatus Shapirobacteria bacterium GW2011_GWE1_38_92</name>
    <dbReference type="NCBI Taxonomy" id="1618489"/>
    <lineage>
        <taxon>Bacteria</taxon>
        <taxon>Candidatus Shapironibacteriota</taxon>
    </lineage>
</organism>
<keyword evidence="1" id="KW-1133">Transmembrane helix</keyword>
<feature type="transmembrane region" description="Helical" evidence="1">
    <location>
        <begin position="138"/>
        <end position="157"/>
    </location>
</feature>
<feature type="transmembrane region" description="Helical" evidence="1">
    <location>
        <begin position="236"/>
        <end position="254"/>
    </location>
</feature>
<keyword evidence="1" id="KW-0472">Membrane</keyword>
<accession>A0A0G0LEQ8</accession>